<feature type="region of interest" description="Disordered" evidence="1">
    <location>
        <begin position="1"/>
        <end position="86"/>
    </location>
</feature>
<name>A0ABV2GM03_9HYPH</name>
<gene>
    <name evidence="2" type="ORF">ABID19_002199</name>
</gene>
<reference evidence="2 3" key="1">
    <citation type="submission" date="2024-06" db="EMBL/GenBank/DDBJ databases">
        <title>Genomic Encyclopedia of Type Strains, Phase IV (KMG-IV): sequencing the most valuable type-strain genomes for metagenomic binning, comparative biology and taxonomic classification.</title>
        <authorList>
            <person name="Goeker M."/>
        </authorList>
    </citation>
    <scope>NUCLEOTIDE SEQUENCE [LARGE SCALE GENOMIC DNA]</scope>
    <source>
        <strain evidence="2 3">DSM 100022</strain>
    </source>
</reference>
<dbReference type="Proteomes" id="UP001549204">
    <property type="component" value="Unassembled WGS sequence"/>
</dbReference>
<feature type="compositionally biased region" description="Basic and acidic residues" evidence="1">
    <location>
        <begin position="36"/>
        <end position="60"/>
    </location>
</feature>
<feature type="compositionally biased region" description="Basic and acidic residues" evidence="1">
    <location>
        <begin position="74"/>
        <end position="86"/>
    </location>
</feature>
<comment type="caution">
    <text evidence="2">The sequence shown here is derived from an EMBL/GenBank/DDBJ whole genome shotgun (WGS) entry which is preliminary data.</text>
</comment>
<evidence type="ECO:0000313" key="3">
    <source>
        <dbReference type="Proteomes" id="UP001549204"/>
    </source>
</evidence>
<keyword evidence="3" id="KW-1185">Reference proteome</keyword>
<sequence>MQASYHKGKPRQDSQKQEHEGWRITQSSKLQVASDSCDRCIDENAERNKGEEHDQREQKKAPKFLAAGAAGEADMSHFECAPEIRP</sequence>
<accession>A0ABV2GM03</accession>
<evidence type="ECO:0000256" key="1">
    <source>
        <dbReference type="SAM" id="MobiDB-lite"/>
    </source>
</evidence>
<organism evidence="2 3">
    <name type="scientific">Mesorhizobium robiniae</name>
    <dbReference type="NCBI Taxonomy" id="559315"/>
    <lineage>
        <taxon>Bacteria</taxon>
        <taxon>Pseudomonadati</taxon>
        <taxon>Pseudomonadota</taxon>
        <taxon>Alphaproteobacteria</taxon>
        <taxon>Hyphomicrobiales</taxon>
        <taxon>Phyllobacteriaceae</taxon>
        <taxon>Mesorhizobium</taxon>
    </lineage>
</organism>
<protein>
    <submittedName>
        <fullName evidence="2">Uncharacterized protein</fullName>
    </submittedName>
</protein>
<feature type="compositionally biased region" description="Basic and acidic residues" evidence="1">
    <location>
        <begin position="10"/>
        <end position="22"/>
    </location>
</feature>
<evidence type="ECO:0000313" key="2">
    <source>
        <dbReference type="EMBL" id="MET3579174.1"/>
    </source>
</evidence>
<feature type="compositionally biased region" description="Polar residues" evidence="1">
    <location>
        <begin position="24"/>
        <end position="34"/>
    </location>
</feature>
<proteinExistence type="predicted"/>
<dbReference type="EMBL" id="JBEPMC010000003">
    <property type="protein sequence ID" value="MET3579174.1"/>
    <property type="molecule type" value="Genomic_DNA"/>
</dbReference>